<keyword evidence="1" id="KW-0472">Membrane</keyword>
<accession>A0A8S5NL07</accession>
<feature type="transmembrane region" description="Helical" evidence="1">
    <location>
        <begin position="20"/>
        <end position="47"/>
    </location>
</feature>
<name>A0A8S5NL07_9CAUD</name>
<reference evidence="2" key="1">
    <citation type="journal article" date="2021" name="Proc. Natl. Acad. Sci. U.S.A.">
        <title>A Catalog of Tens of Thousands of Viruses from Human Metagenomes Reveals Hidden Associations with Chronic Diseases.</title>
        <authorList>
            <person name="Tisza M.J."/>
            <person name="Buck C.B."/>
        </authorList>
    </citation>
    <scope>NUCLEOTIDE SEQUENCE</scope>
    <source>
        <strain evidence="2">CtsNK10</strain>
    </source>
</reference>
<evidence type="ECO:0000313" key="2">
    <source>
        <dbReference type="EMBL" id="DAD95422.1"/>
    </source>
</evidence>
<sequence length="51" mass="5916">MFTNIVIIPIFLYNSNTSGIAAIFVFLKICNIFRILVIIITVPYYYYLVHG</sequence>
<keyword evidence="1" id="KW-1133">Transmembrane helix</keyword>
<proteinExistence type="predicted"/>
<evidence type="ECO:0000256" key="1">
    <source>
        <dbReference type="SAM" id="Phobius"/>
    </source>
</evidence>
<dbReference type="EMBL" id="BK015191">
    <property type="protein sequence ID" value="DAD95422.1"/>
    <property type="molecule type" value="Genomic_DNA"/>
</dbReference>
<keyword evidence="1" id="KW-0812">Transmembrane</keyword>
<organism evidence="2">
    <name type="scientific">Podoviridae sp. ctsNK10</name>
    <dbReference type="NCBI Taxonomy" id="2826582"/>
    <lineage>
        <taxon>Viruses</taxon>
        <taxon>Duplodnaviria</taxon>
        <taxon>Heunggongvirae</taxon>
        <taxon>Uroviricota</taxon>
        <taxon>Caudoviricetes</taxon>
    </lineage>
</organism>
<protein>
    <submittedName>
        <fullName evidence="2">Uncharacterized protein</fullName>
    </submittedName>
</protein>